<evidence type="ECO:0008006" key="3">
    <source>
        <dbReference type="Google" id="ProtNLM"/>
    </source>
</evidence>
<evidence type="ECO:0000313" key="1">
    <source>
        <dbReference type="EMBL" id="GGO62058.1"/>
    </source>
</evidence>
<reference evidence="2" key="1">
    <citation type="journal article" date="2019" name="Int. J. Syst. Evol. Microbiol.">
        <title>The Global Catalogue of Microorganisms (GCM) 10K type strain sequencing project: providing services to taxonomists for standard genome sequencing and annotation.</title>
        <authorList>
            <consortium name="The Broad Institute Genomics Platform"/>
            <consortium name="The Broad Institute Genome Sequencing Center for Infectious Disease"/>
            <person name="Wu L."/>
            <person name="Ma J."/>
        </authorList>
    </citation>
    <scope>NUCLEOTIDE SEQUENCE [LARGE SCALE GENOMIC DNA]</scope>
    <source>
        <strain evidence="2">CGMCC 4.7181</strain>
    </source>
</reference>
<dbReference type="Proteomes" id="UP000638043">
    <property type="component" value="Unassembled WGS sequence"/>
</dbReference>
<comment type="caution">
    <text evidence="1">The sequence shown here is derived from an EMBL/GenBank/DDBJ whole genome shotgun (WGS) entry which is preliminary data.</text>
</comment>
<dbReference type="EMBL" id="BMMQ01000003">
    <property type="protein sequence ID" value="GGO62058.1"/>
    <property type="molecule type" value="Genomic_DNA"/>
</dbReference>
<evidence type="ECO:0000313" key="2">
    <source>
        <dbReference type="Proteomes" id="UP000638043"/>
    </source>
</evidence>
<accession>A0ABQ2N171</accession>
<organism evidence="1 2">
    <name type="scientific">Microbacterium nanhaiense</name>
    <dbReference type="NCBI Taxonomy" id="1301026"/>
    <lineage>
        <taxon>Bacteria</taxon>
        <taxon>Bacillati</taxon>
        <taxon>Actinomycetota</taxon>
        <taxon>Actinomycetes</taxon>
        <taxon>Micrococcales</taxon>
        <taxon>Microbacteriaceae</taxon>
        <taxon>Microbacterium</taxon>
    </lineage>
</organism>
<dbReference type="RefSeq" id="WP_188700438.1">
    <property type="nucleotide sequence ID" value="NZ_BMMQ01000003.1"/>
</dbReference>
<protein>
    <recommendedName>
        <fullName evidence="3">DUF4192 domain-containing protein</fullName>
    </recommendedName>
</protein>
<gene>
    <name evidence="1" type="ORF">GCM10010910_11250</name>
</gene>
<name>A0ABQ2N171_9MICO</name>
<proteinExistence type="predicted"/>
<sequence>MNLTLRPTSAARLLARLPHQLGHSPQGSLVLVPVAARAMLGALRIDLPGDAGVDRAAELAIGYLRRVPDVEDVVTTIWTDGPALDGGGVAHEALAAAVAERAAAAGLRITGEYCIGDDGWTAYDRPLLRPLAELADADPDPCAALPVDARAGSAVPRAAADEREEVARQLLALEELPTDPFRRIWDGLRPDAAVAEAAAELRAFDADPFFAVRESLSGAELAPSRAALWMWILRCPALRDVMITAWTGGVDEARHACAWQRDWVEGSAVSPDFPVRLAGEGLRPPRPRLLAALEFCRALAARAPRTHLAACLAVCGWLAWALGNSTHAGEYAARALEIDERCSFAALIRTMTDRGILPGWAFDPAGMDASLDTDGLT</sequence>
<keyword evidence="2" id="KW-1185">Reference proteome</keyword>
<dbReference type="InterPro" id="IPR025447">
    <property type="entry name" value="DUF4192"/>
</dbReference>
<dbReference type="Pfam" id="PF13830">
    <property type="entry name" value="DUF4192"/>
    <property type="match status" value="1"/>
</dbReference>